<evidence type="ECO:0000259" key="13">
    <source>
        <dbReference type="PROSITE" id="PS50046"/>
    </source>
</evidence>
<dbReference type="Proteomes" id="UP000321746">
    <property type="component" value="Unassembled WGS sequence"/>
</dbReference>
<dbReference type="GO" id="GO:0009584">
    <property type="term" value="P:detection of visible light"/>
    <property type="evidence" value="ECO:0007669"/>
    <property type="project" value="InterPro"/>
</dbReference>
<evidence type="ECO:0000256" key="7">
    <source>
        <dbReference type="ARBA" id="ARBA00022741"/>
    </source>
</evidence>
<dbReference type="PANTHER" id="PTHR41523">
    <property type="entry name" value="TWO-COMPONENT SYSTEM SENSOR PROTEIN"/>
    <property type="match status" value="1"/>
</dbReference>
<dbReference type="InterPro" id="IPR016132">
    <property type="entry name" value="Phyto_chromo_attachment"/>
</dbReference>
<feature type="domain" description="Response regulatory" evidence="14">
    <location>
        <begin position="745"/>
        <end position="856"/>
    </location>
</feature>
<dbReference type="AlphaFoldDB" id="A0A511XHU3"/>
<dbReference type="SMART" id="SM00448">
    <property type="entry name" value="REC"/>
    <property type="match status" value="1"/>
</dbReference>
<keyword evidence="10" id="KW-0157">Chromophore</keyword>
<dbReference type="GO" id="GO:0006355">
    <property type="term" value="P:regulation of DNA-templated transcription"/>
    <property type="evidence" value="ECO:0007669"/>
    <property type="project" value="InterPro"/>
</dbReference>
<dbReference type="Gene3D" id="3.30.450.20">
    <property type="entry name" value="PAS domain"/>
    <property type="match status" value="1"/>
</dbReference>
<comment type="catalytic activity">
    <reaction evidence="1">
        <text>ATP + protein L-histidine = ADP + protein N-phospho-L-histidine.</text>
        <dbReference type="EC" id="2.7.13.3"/>
    </reaction>
</comment>
<dbReference type="Pfam" id="PF00360">
    <property type="entry name" value="PHY"/>
    <property type="match status" value="1"/>
</dbReference>
<evidence type="ECO:0000313" key="15">
    <source>
        <dbReference type="EMBL" id="GEN62508.1"/>
    </source>
</evidence>
<evidence type="ECO:0000256" key="2">
    <source>
        <dbReference type="ARBA" id="ARBA00012438"/>
    </source>
</evidence>
<dbReference type="GO" id="GO:0000160">
    <property type="term" value="P:phosphorelay signal transduction system"/>
    <property type="evidence" value="ECO:0007669"/>
    <property type="project" value="InterPro"/>
</dbReference>
<dbReference type="SMART" id="SM00065">
    <property type="entry name" value="GAF"/>
    <property type="match status" value="1"/>
</dbReference>
<keyword evidence="9" id="KW-0067">ATP-binding</keyword>
<dbReference type="Pfam" id="PF08446">
    <property type="entry name" value="PAS_2"/>
    <property type="match status" value="1"/>
</dbReference>
<dbReference type="InterPro" id="IPR043150">
    <property type="entry name" value="Phytochrome_PHY_sf"/>
</dbReference>
<keyword evidence="11" id="KW-0675">Receptor</keyword>
<dbReference type="InterPro" id="IPR013654">
    <property type="entry name" value="PAS_2"/>
</dbReference>
<evidence type="ECO:0000256" key="3">
    <source>
        <dbReference type="ARBA" id="ARBA00022543"/>
    </source>
</evidence>
<dbReference type="Gene3D" id="3.30.450.270">
    <property type="match status" value="1"/>
</dbReference>
<evidence type="ECO:0000256" key="5">
    <source>
        <dbReference type="ARBA" id="ARBA00022606"/>
    </source>
</evidence>
<dbReference type="PROSITE" id="PS50110">
    <property type="entry name" value="RESPONSE_REGULATORY"/>
    <property type="match status" value="1"/>
</dbReference>
<dbReference type="InterPro" id="IPR035965">
    <property type="entry name" value="PAS-like_dom_sf"/>
</dbReference>
<feature type="domain" description="Phytochrome chromophore attachment site" evidence="13">
    <location>
        <begin position="148"/>
        <end position="307"/>
    </location>
</feature>
<dbReference type="SUPFAM" id="SSF52172">
    <property type="entry name" value="CheY-like"/>
    <property type="match status" value="1"/>
</dbReference>
<dbReference type="SUPFAM" id="SSF55785">
    <property type="entry name" value="PYP-like sensor domain (PAS domain)"/>
    <property type="match status" value="1"/>
</dbReference>
<evidence type="ECO:0000256" key="6">
    <source>
        <dbReference type="ARBA" id="ARBA00022679"/>
    </source>
</evidence>
<dbReference type="InterPro" id="IPR011006">
    <property type="entry name" value="CheY-like_superfamily"/>
</dbReference>
<dbReference type="PROSITE" id="PS50046">
    <property type="entry name" value="PHYTOCHROME_2"/>
    <property type="match status" value="1"/>
</dbReference>
<dbReference type="RefSeq" id="WP_146886162.1">
    <property type="nucleotide sequence ID" value="NZ_BJYG01000006.1"/>
</dbReference>
<keyword evidence="3" id="KW-0600">Photoreceptor protein</keyword>
<evidence type="ECO:0000259" key="14">
    <source>
        <dbReference type="PROSITE" id="PS50110"/>
    </source>
</evidence>
<evidence type="ECO:0000256" key="11">
    <source>
        <dbReference type="ARBA" id="ARBA00023170"/>
    </source>
</evidence>
<evidence type="ECO:0000313" key="16">
    <source>
        <dbReference type="Proteomes" id="UP000321746"/>
    </source>
</evidence>
<dbReference type="GO" id="GO:0005524">
    <property type="term" value="F:ATP binding"/>
    <property type="evidence" value="ECO:0007669"/>
    <property type="project" value="UniProtKB-KW"/>
</dbReference>
<dbReference type="InterPro" id="IPR011102">
    <property type="entry name" value="Sig_transdc_His_kinase_HWE"/>
</dbReference>
<dbReference type="SMART" id="SM00911">
    <property type="entry name" value="HWE_HK"/>
    <property type="match status" value="1"/>
</dbReference>
<evidence type="ECO:0000256" key="12">
    <source>
        <dbReference type="PROSITE-ProRule" id="PRU00169"/>
    </source>
</evidence>
<dbReference type="EMBL" id="BJYG01000006">
    <property type="protein sequence ID" value="GEN62508.1"/>
    <property type="molecule type" value="Genomic_DNA"/>
</dbReference>
<dbReference type="InterPro" id="IPR001789">
    <property type="entry name" value="Sig_transdc_resp-reg_receiver"/>
</dbReference>
<feature type="modified residue" description="4-aspartylphosphate" evidence="12">
    <location>
        <position position="795"/>
    </location>
</feature>
<dbReference type="GO" id="GO:0004673">
    <property type="term" value="F:protein histidine kinase activity"/>
    <property type="evidence" value="ECO:0007669"/>
    <property type="project" value="UniProtKB-EC"/>
</dbReference>
<keyword evidence="6" id="KW-0808">Transferase</keyword>
<dbReference type="Pfam" id="PF00072">
    <property type="entry name" value="Response_reg"/>
    <property type="match status" value="1"/>
</dbReference>
<dbReference type="InterPro" id="IPR013515">
    <property type="entry name" value="Phytochrome_cen-reg"/>
</dbReference>
<dbReference type="InterPro" id="IPR001294">
    <property type="entry name" value="Phytochrome"/>
</dbReference>
<reference evidence="15 16" key="1">
    <citation type="submission" date="2019-07" db="EMBL/GenBank/DDBJ databases">
        <title>Whole genome shotgun sequence of Acetobacter oeni NBRC 105207.</title>
        <authorList>
            <person name="Hosoyama A."/>
            <person name="Uohara A."/>
            <person name="Ohji S."/>
            <person name="Ichikawa N."/>
        </authorList>
    </citation>
    <scope>NUCLEOTIDE SEQUENCE [LARGE SCALE GENOMIC DNA]</scope>
    <source>
        <strain evidence="15 16">NBRC 105207</strain>
    </source>
</reference>
<keyword evidence="4 12" id="KW-0597">Phosphoprotein</keyword>
<dbReference type="Gene3D" id="3.30.450.40">
    <property type="match status" value="1"/>
</dbReference>
<name>A0A511XHU3_9PROT</name>
<dbReference type="PRINTS" id="PR01033">
    <property type="entry name" value="PHYTOCHROME"/>
</dbReference>
<evidence type="ECO:0000256" key="10">
    <source>
        <dbReference type="ARBA" id="ARBA00022991"/>
    </source>
</evidence>
<proteinExistence type="predicted"/>
<dbReference type="InterPro" id="IPR003018">
    <property type="entry name" value="GAF"/>
</dbReference>
<dbReference type="SUPFAM" id="SSF55781">
    <property type="entry name" value="GAF domain-like"/>
    <property type="match status" value="2"/>
</dbReference>
<dbReference type="Pfam" id="PF01590">
    <property type="entry name" value="GAF"/>
    <property type="match status" value="1"/>
</dbReference>
<evidence type="ECO:0000256" key="1">
    <source>
        <dbReference type="ARBA" id="ARBA00000085"/>
    </source>
</evidence>
<keyword evidence="16" id="KW-1185">Reference proteome</keyword>
<evidence type="ECO:0000256" key="8">
    <source>
        <dbReference type="ARBA" id="ARBA00022777"/>
    </source>
</evidence>
<protein>
    <recommendedName>
        <fullName evidence="2">histidine kinase</fullName>
        <ecNumber evidence="2">2.7.13.3</ecNumber>
    </recommendedName>
</protein>
<accession>A0A511XHU3</accession>
<evidence type="ECO:0000256" key="4">
    <source>
        <dbReference type="ARBA" id="ARBA00022553"/>
    </source>
</evidence>
<dbReference type="OrthoDB" id="5287260at2"/>
<keyword evidence="8 15" id="KW-0418">Kinase</keyword>
<evidence type="ECO:0000256" key="9">
    <source>
        <dbReference type="ARBA" id="ARBA00022840"/>
    </source>
</evidence>
<comment type="caution">
    <text evidence="15">The sequence shown here is derived from an EMBL/GenBank/DDBJ whole genome shotgun (WGS) entry which is preliminary data.</text>
</comment>
<gene>
    <name evidence="15" type="ORF">AOE01nite_07320</name>
</gene>
<keyword evidence="7" id="KW-0547">Nucleotide-binding</keyword>
<dbReference type="EC" id="2.7.13.3" evidence="2"/>
<dbReference type="Pfam" id="PF07536">
    <property type="entry name" value="HWE_HK"/>
    <property type="match status" value="1"/>
</dbReference>
<dbReference type="PANTHER" id="PTHR41523:SF7">
    <property type="entry name" value="HISTIDINE KINASE"/>
    <property type="match status" value="1"/>
</dbReference>
<dbReference type="InterPro" id="IPR029016">
    <property type="entry name" value="GAF-like_dom_sf"/>
</dbReference>
<sequence length="860" mass="94742">MKPVEFGRADLTSCDREPIHVPASIQPQGCLLTFSDNDHRLKRFSANAAACLAMPQNIGPFFGMTLAACFGESQTREILAARKMAPGGRRPAFLFGLELRTGVSKDVSVHMSGDEIVIECESAPLAAQTGHAISRLRMMIDTLRDVMDIDRLVQTCARHMRDAFGYDRVMVYRFDPDWSGKVVAEAKAPELESFLGQHFPSGDIPAQARELYHKSLLRLIGDATYTPVPLEQAPGLAPLDMSFAQLRSVSPIHCEYLTNMGVRASMSISLIVDGQLWGLIAFHHYTPRMLRLDERAQAKIAGEFVSLKIVALLRSNRLRLTQQTHRLLDSFLRDTSSVDDFPAYVRGRIRDLADLAPCDGIGVWIGGAWAGYGLVPADDIIMRLVTNITAQAESRIWDSAHVAGDLPFGAAMLPDVAGVMVIPISPQPADYLFLFRREVIHTLHWGGDPNKTYTHGPHGSRLTPRKSFEIWKEQVREHSAVWTEDDMEAARLLRSALIEVTGNYHLQQLQERAEADAQRILLNEELSHRVKNILAVVQSLMRASDTDNEQENSAAFERMRGRISALSLAHDEASRHNKGVSLHKLVEIQAGACNGNIPITVSGPEIRLTGRAISVIALTFHEIIRDMARRSALSEGRDTSDVSWGYSPDGKNLIISWRENIPFGTETSDAPLPSALPVERLLQHELAGRVTREVSATTLKTLLSVPSLFVSSPNGHGQGKPVTALAASAPDDREKQSAAGLQGATILVAEDQILIAMEIEDVLLDQGAGDVFVCGSCREASGYLLAHCPDVALLDVSLGDETSFEIARMLRERHVPFLFATGYTDRSVIPEAFEDIPVILKPYQMDRMTAALSRLIRGSR</sequence>
<dbReference type="GO" id="GO:0009881">
    <property type="term" value="F:photoreceptor activity"/>
    <property type="evidence" value="ECO:0007669"/>
    <property type="project" value="UniProtKB-KW"/>
</dbReference>
<dbReference type="Gene3D" id="3.40.50.2300">
    <property type="match status" value="1"/>
</dbReference>
<keyword evidence="5" id="KW-0716">Sensory transduction</keyword>
<organism evidence="15 16">
    <name type="scientific">Acetobacter oeni</name>
    <dbReference type="NCBI Taxonomy" id="304077"/>
    <lineage>
        <taxon>Bacteria</taxon>
        <taxon>Pseudomonadati</taxon>
        <taxon>Pseudomonadota</taxon>
        <taxon>Alphaproteobacteria</taxon>
        <taxon>Acetobacterales</taxon>
        <taxon>Acetobacteraceae</taxon>
        <taxon>Acetobacter</taxon>
    </lineage>
</organism>